<dbReference type="GO" id="GO:0004984">
    <property type="term" value="F:olfactory receptor activity"/>
    <property type="evidence" value="ECO:0007669"/>
    <property type="project" value="InterPro"/>
</dbReference>
<keyword evidence="7 10" id="KW-0472">Membrane</keyword>
<evidence type="ECO:0000256" key="7">
    <source>
        <dbReference type="ARBA" id="ARBA00023136"/>
    </source>
</evidence>
<feature type="domain" description="G-protein coupled receptors family 1 profile" evidence="11">
    <location>
        <begin position="78"/>
        <end position="158"/>
    </location>
</feature>
<dbReference type="PRINTS" id="PR00245">
    <property type="entry name" value="OLFACTORYR"/>
</dbReference>
<sequence>MSYFYRLKLMKEAVLVKLPFTSLPLLLQTLSRKSRDMEIKNYSSSTSGFILLGLSSNPKLQKPLFAIFLIMYLLAAVGNVLIIPAIYSDPRLHTPMYFFLSNLSFMDICFTTVIVPKMLVNFLSETKVISYVGCLAQMYFFMAFGNTDSYLLASMAIDMSYFYRLKLMKEAVLVKLPFTSLPLLLQTLSRKSRDMEIKNYSSSTSGFILLGLSSNPQLQKPLFAIFLIMYLLAAVGNVLIIPAIYSDPRLHTPMYFFLSNLSFMDICFTTVIVPKMLVNFLSETKVISYVGCLAQMYFFMAFGNTDSYLLASMAIDRLVAICNPLHYDVVMKPRHCLLMLLGSCSISHLHSLFRVLLMSRLSFCASHIIKHFFCDTQPVLKLSCSDTSSSQMVVMTETLAVIVTPFLCIIFSYLRIMVTVLRIPSAAGKWKAFSTCGSHLTAVALFYGSIIYVYFRPLSMYSVVRDRVATVMYTVVTPMLNPFIYSLRNKDMKRGLKKLQDRIYR</sequence>
<evidence type="ECO:0000256" key="10">
    <source>
        <dbReference type="SAM" id="Phobius"/>
    </source>
</evidence>
<evidence type="ECO:0000256" key="2">
    <source>
        <dbReference type="ARBA" id="ARBA00022606"/>
    </source>
</evidence>
<accession>A0A126GVR0</accession>
<feature type="transmembrane region" description="Helical" evidence="10">
    <location>
        <begin position="222"/>
        <end position="245"/>
    </location>
</feature>
<dbReference type="Gene3D" id="1.20.1070.10">
    <property type="entry name" value="Rhodopsin 7-helix transmembrane proteins"/>
    <property type="match status" value="2"/>
</dbReference>
<evidence type="ECO:0000256" key="9">
    <source>
        <dbReference type="ARBA" id="ARBA00023224"/>
    </source>
</evidence>
<keyword evidence="4" id="KW-0552">Olfaction</keyword>
<dbReference type="AlphaFoldDB" id="A0A126GVR0"/>
<evidence type="ECO:0000256" key="8">
    <source>
        <dbReference type="ARBA" id="ARBA00023170"/>
    </source>
</evidence>
<dbReference type="PANTHER" id="PTHR48001">
    <property type="entry name" value="OLFACTORY RECEPTOR"/>
    <property type="match status" value="1"/>
</dbReference>
<feature type="transmembrane region" description="Helical" evidence="10">
    <location>
        <begin position="467"/>
        <end position="487"/>
    </location>
</feature>
<dbReference type="CDD" id="cd15235">
    <property type="entry name" value="7tmA_OR1A-like"/>
    <property type="match status" value="1"/>
</dbReference>
<dbReference type="InterPro" id="IPR000276">
    <property type="entry name" value="GPCR_Rhodpsn"/>
</dbReference>
<feature type="transmembrane region" description="Helical" evidence="10">
    <location>
        <begin position="433"/>
        <end position="455"/>
    </location>
</feature>
<keyword evidence="5 10" id="KW-1133">Transmembrane helix</keyword>
<dbReference type="PRINTS" id="PR00237">
    <property type="entry name" value="GPCRRHODOPSN"/>
</dbReference>
<dbReference type="OrthoDB" id="9437697at2759"/>
<organism evidence="12">
    <name type="scientific">Homo sapiens</name>
    <name type="common">Human</name>
    <dbReference type="NCBI Taxonomy" id="9606"/>
    <lineage>
        <taxon>Eukaryota</taxon>
        <taxon>Metazoa</taxon>
        <taxon>Chordata</taxon>
        <taxon>Craniata</taxon>
        <taxon>Vertebrata</taxon>
        <taxon>Euteleostomi</taxon>
        <taxon>Mammalia</taxon>
        <taxon>Eutheria</taxon>
        <taxon>Euarchontoglires</taxon>
        <taxon>Primates</taxon>
        <taxon>Haplorrhini</taxon>
        <taxon>Catarrhini</taxon>
        <taxon>Hominidae</taxon>
        <taxon>Homo</taxon>
    </lineage>
</organism>
<dbReference type="InterPro" id="IPR000725">
    <property type="entry name" value="Olfact_rcpt"/>
</dbReference>
<name>A0A126GVR0_HUMAN</name>
<dbReference type="EMBL" id="KP290368">
    <property type="protein sequence ID" value="ALI87543.1"/>
    <property type="molecule type" value="Genomic_DNA"/>
</dbReference>
<evidence type="ECO:0000256" key="4">
    <source>
        <dbReference type="ARBA" id="ARBA00022725"/>
    </source>
</evidence>
<dbReference type="InterPro" id="IPR017452">
    <property type="entry name" value="GPCR_Rhodpsn_7TM"/>
</dbReference>
<evidence type="ECO:0000313" key="12">
    <source>
        <dbReference type="EMBL" id="ALI87543.1"/>
    </source>
</evidence>
<dbReference type="FunFam" id="1.20.1070.10:FF:000009">
    <property type="entry name" value="Olfactory receptor"/>
    <property type="match status" value="1"/>
</dbReference>
<evidence type="ECO:0000256" key="3">
    <source>
        <dbReference type="ARBA" id="ARBA00022692"/>
    </source>
</evidence>
<evidence type="ECO:0000256" key="1">
    <source>
        <dbReference type="ARBA" id="ARBA00004141"/>
    </source>
</evidence>
<dbReference type="SUPFAM" id="SSF81321">
    <property type="entry name" value="Family A G protein-coupled receptor-like"/>
    <property type="match status" value="2"/>
</dbReference>
<protein>
    <submittedName>
        <fullName evidence="12">OR1K1</fullName>
    </submittedName>
</protein>
<dbReference type="PROSITE" id="PS50262">
    <property type="entry name" value="G_PROTEIN_RECEP_F1_2"/>
    <property type="match status" value="2"/>
</dbReference>
<proteinExistence type="predicted"/>
<feature type="transmembrane region" description="Helical" evidence="10">
    <location>
        <begin position="337"/>
        <end position="357"/>
    </location>
</feature>
<dbReference type="Pfam" id="PF13853">
    <property type="entry name" value="7tm_4"/>
    <property type="match status" value="1"/>
</dbReference>
<feature type="transmembrane region" description="Helical" evidence="10">
    <location>
        <begin position="64"/>
        <end position="87"/>
    </location>
</feature>
<reference evidence="12" key="1">
    <citation type="submission" date="2014-12" db="EMBL/GenBank/DDBJ databases">
        <title>Human Olfactory Receptor Responses to Odorants.</title>
        <authorList>
            <person name="Mainland J.D."/>
            <person name="Li Y.R."/>
            <person name="Zhou T."/>
            <person name="Liu W.L.L."/>
            <person name="Matsunami H."/>
        </authorList>
    </citation>
    <scope>NUCLEOTIDE SEQUENCE</scope>
</reference>
<keyword evidence="8" id="KW-0675">Receptor</keyword>
<keyword evidence="3 10" id="KW-0812">Transmembrane</keyword>
<comment type="subcellular location">
    <subcellularLocation>
        <location evidence="1">Membrane</location>
        <topology evidence="1">Multi-pass membrane protein</topology>
    </subcellularLocation>
</comment>
<dbReference type="Pfam" id="PF00001">
    <property type="entry name" value="7tm_1"/>
    <property type="match status" value="1"/>
</dbReference>
<gene>
    <name evidence="12" type="primary">OR1K1</name>
</gene>
<keyword evidence="6" id="KW-0297">G-protein coupled receptor</keyword>
<feature type="transmembrane region" description="Helical" evidence="10">
    <location>
        <begin position="399"/>
        <end position="421"/>
    </location>
</feature>
<feature type="transmembrane region" description="Helical" evidence="10">
    <location>
        <begin position="128"/>
        <end position="147"/>
    </location>
</feature>
<dbReference type="GO" id="GO:0016020">
    <property type="term" value="C:membrane"/>
    <property type="evidence" value="ECO:0007669"/>
    <property type="project" value="UniProtKB-SubCell"/>
</dbReference>
<feature type="domain" description="G-protein coupled receptors family 1 profile" evidence="11">
    <location>
        <begin position="236"/>
        <end position="485"/>
    </location>
</feature>
<feature type="transmembrane region" description="Helical" evidence="10">
    <location>
        <begin position="99"/>
        <end position="116"/>
    </location>
</feature>
<keyword evidence="9" id="KW-0807">Transducer</keyword>
<evidence type="ECO:0000256" key="6">
    <source>
        <dbReference type="ARBA" id="ARBA00023040"/>
    </source>
</evidence>
<feature type="transmembrane region" description="Helical" evidence="10">
    <location>
        <begin position="257"/>
        <end position="274"/>
    </location>
</feature>
<dbReference type="GO" id="GO:0004930">
    <property type="term" value="F:G protein-coupled receptor activity"/>
    <property type="evidence" value="ECO:0007669"/>
    <property type="project" value="UniProtKB-KW"/>
</dbReference>
<keyword evidence="2" id="KW-0716">Sensory transduction</keyword>
<evidence type="ECO:0000256" key="5">
    <source>
        <dbReference type="ARBA" id="ARBA00022989"/>
    </source>
</evidence>
<evidence type="ECO:0000259" key="11">
    <source>
        <dbReference type="PROSITE" id="PS50262"/>
    </source>
</evidence>